<dbReference type="Proteomes" id="UP000193862">
    <property type="component" value="Unassembled WGS sequence"/>
</dbReference>
<dbReference type="Pfam" id="PF10604">
    <property type="entry name" value="Polyketide_cyc2"/>
    <property type="match status" value="1"/>
</dbReference>
<organism evidence="1 2">
    <name type="scientific">Aquimixticola soesokkakensis</name>
    <dbReference type="NCBI Taxonomy" id="1519096"/>
    <lineage>
        <taxon>Bacteria</taxon>
        <taxon>Pseudomonadati</taxon>
        <taxon>Pseudomonadota</taxon>
        <taxon>Alphaproteobacteria</taxon>
        <taxon>Rhodobacterales</taxon>
        <taxon>Paracoccaceae</taxon>
        <taxon>Aquimixticola</taxon>
    </lineage>
</organism>
<name>A0A1Y5SV16_9RHOB</name>
<accession>A0A1Y5SV16</accession>
<gene>
    <name evidence="1" type="ORF">AQS8620_01963</name>
</gene>
<dbReference type="InterPro" id="IPR023393">
    <property type="entry name" value="START-like_dom_sf"/>
</dbReference>
<dbReference type="AlphaFoldDB" id="A0A1Y5SV16"/>
<reference evidence="1 2" key="1">
    <citation type="submission" date="2017-03" db="EMBL/GenBank/DDBJ databases">
        <authorList>
            <person name="Afonso C.L."/>
            <person name="Miller P.J."/>
            <person name="Scott M.A."/>
            <person name="Spackman E."/>
            <person name="Goraichik I."/>
            <person name="Dimitrov K.M."/>
            <person name="Suarez D.L."/>
            <person name="Swayne D.E."/>
        </authorList>
    </citation>
    <scope>NUCLEOTIDE SEQUENCE [LARGE SCALE GENOMIC DNA]</scope>
    <source>
        <strain evidence="1 2">CECT 8620</strain>
    </source>
</reference>
<protein>
    <submittedName>
        <fullName evidence="1">Polyketide cyclase / dehydrase and lipid transport</fullName>
    </submittedName>
</protein>
<evidence type="ECO:0000313" key="2">
    <source>
        <dbReference type="Proteomes" id="UP000193862"/>
    </source>
</evidence>
<dbReference type="CDD" id="cd07812">
    <property type="entry name" value="SRPBCC"/>
    <property type="match status" value="1"/>
</dbReference>
<proteinExistence type="predicted"/>
<dbReference type="RefSeq" id="WP_085836667.1">
    <property type="nucleotide sequence ID" value="NZ_FWFS01000007.1"/>
</dbReference>
<sequence length="155" mass="17152">MKFSTRQDIEAPIDYVFGQITDFSAFERQALRRGIRVKRKQDTLVAAVGLAWSIRASFRGAVREVETEVATYDPPNAFSLTFHSAGLSGVLEVDVVALSRTSTRVTVGLDVRPQTLSARLLLQSVKLAKSSVQKRFDTRISDLAATVEERYSTVA</sequence>
<dbReference type="InterPro" id="IPR019587">
    <property type="entry name" value="Polyketide_cyclase/dehydratase"/>
</dbReference>
<dbReference type="OrthoDB" id="7860307at2"/>
<dbReference type="EMBL" id="FWFS01000007">
    <property type="protein sequence ID" value="SLN47663.1"/>
    <property type="molecule type" value="Genomic_DNA"/>
</dbReference>
<dbReference type="SUPFAM" id="SSF55961">
    <property type="entry name" value="Bet v1-like"/>
    <property type="match status" value="1"/>
</dbReference>
<keyword evidence="2" id="KW-1185">Reference proteome</keyword>
<dbReference type="Gene3D" id="3.30.530.20">
    <property type="match status" value="1"/>
</dbReference>
<evidence type="ECO:0000313" key="1">
    <source>
        <dbReference type="EMBL" id="SLN47663.1"/>
    </source>
</evidence>